<protein>
    <recommendedName>
        <fullName evidence="1">HNH nuclease domain-containing protein</fullName>
    </recommendedName>
</protein>
<dbReference type="Gene3D" id="1.10.30.50">
    <property type="match status" value="1"/>
</dbReference>
<name>X1UA07_9ZZZZ</name>
<proteinExistence type="predicted"/>
<dbReference type="InterPro" id="IPR006448">
    <property type="entry name" value="Phage_term_ssu_P27"/>
</dbReference>
<gene>
    <name evidence="2" type="ORF">S12H4_33697</name>
</gene>
<dbReference type="PANTHER" id="PTHR33877">
    <property type="entry name" value="SLL1193 PROTEIN"/>
    <property type="match status" value="1"/>
</dbReference>
<dbReference type="SMART" id="SM00507">
    <property type="entry name" value="HNHc"/>
    <property type="match status" value="1"/>
</dbReference>
<dbReference type="Pfam" id="PF01844">
    <property type="entry name" value="HNH"/>
    <property type="match status" value="1"/>
</dbReference>
<evidence type="ECO:0000259" key="1">
    <source>
        <dbReference type="SMART" id="SM00507"/>
    </source>
</evidence>
<dbReference type="PANTHER" id="PTHR33877:SF2">
    <property type="entry name" value="OS07G0170200 PROTEIN"/>
    <property type="match status" value="1"/>
</dbReference>
<sequence>AKMEIPSFIPGKIENEYIEIKTKLQEENILEEIDEPAFNIMMCHYGLAVEVAQILKEQGPFQKDRKTLRKNPALQIFRENSNAFESYARRLGLFPEIRANMINEIEWERLRMMILQRDPICKDCNSQASTTVDHIIPVSQGGTDDMDNLQGLCEKCHNRKAAKEKKDFRWFTKRK</sequence>
<dbReference type="GO" id="GO:0008270">
    <property type="term" value="F:zinc ion binding"/>
    <property type="evidence" value="ECO:0007669"/>
    <property type="project" value="InterPro"/>
</dbReference>
<comment type="caution">
    <text evidence="2">The sequence shown here is derived from an EMBL/GenBank/DDBJ whole genome shotgun (WGS) entry which is preliminary data.</text>
</comment>
<dbReference type="GO" id="GO:0003676">
    <property type="term" value="F:nucleic acid binding"/>
    <property type="evidence" value="ECO:0007669"/>
    <property type="project" value="InterPro"/>
</dbReference>
<dbReference type="InterPro" id="IPR052892">
    <property type="entry name" value="NA-targeting_endonuclease"/>
</dbReference>
<dbReference type="CDD" id="cd00085">
    <property type="entry name" value="HNHc"/>
    <property type="match status" value="1"/>
</dbReference>
<dbReference type="EMBL" id="BARW01019886">
    <property type="protein sequence ID" value="GAJ00432.1"/>
    <property type="molecule type" value="Genomic_DNA"/>
</dbReference>
<evidence type="ECO:0000313" key="2">
    <source>
        <dbReference type="EMBL" id="GAJ00432.1"/>
    </source>
</evidence>
<organism evidence="2">
    <name type="scientific">marine sediment metagenome</name>
    <dbReference type="NCBI Taxonomy" id="412755"/>
    <lineage>
        <taxon>unclassified sequences</taxon>
        <taxon>metagenomes</taxon>
        <taxon>ecological metagenomes</taxon>
    </lineage>
</organism>
<dbReference type="Pfam" id="PF05119">
    <property type="entry name" value="Terminase_4"/>
    <property type="match status" value="1"/>
</dbReference>
<feature type="domain" description="HNH nuclease" evidence="1">
    <location>
        <begin position="109"/>
        <end position="158"/>
    </location>
</feature>
<feature type="non-terminal residue" evidence="2">
    <location>
        <position position="1"/>
    </location>
</feature>
<accession>X1UA07</accession>
<dbReference type="InterPro" id="IPR003615">
    <property type="entry name" value="HNH_nuc"/>
</dbReference>
<dbReference type="AlphaFoldDB" id="X1UA07"/>
<dbReference type="InterPro" id="IPR002711">
    <property type="entry name" value="HNH"/>
</dbReference>
<reference evidence="2" key="1">
    <citation type="journal article" date="2014" name="Front. Microbiol.">
        <title>High frequency of phylogenetically diverse reductive dehalogenase-homologous genes in deep subseafloor sedimentary metagenomes.</title>
        <authorList>
            <person name="Kawai M."/>
            <person name="Futagami T."/>
            <person name="Toyoda A."/>
            <person name="Takaki Y."/>
            <person name="Nishi S."/>
            <person name="Hori S."/>
            <person name="Arai W."/>
            <person name="Tsubouchi T."/>
            <person name="Morono Y."/>
            <person name="Uchiyama I."/>
            <person name="Ito T."/>
            <person name="Fujiyama A."/>
            <person name="Inagaki F."/>
            <person name="Takami H."/>
        </authorList>
    </citation>
    <scope>NUCLEOTIDE SEQUENCE</scope>
    <source>
        <strain evidence="2">Expedition CK06-06</strain>
    </source>
</reference>
<dbReference type="GO" id="GO:0004519">
    <property type="term" value="F:endonuclease activity"/>
    <property type="evidence" value="ECO:0007669"/>
    <property type="project" value="InterPro"/>
</dbReference>